<comment type="caution">
    <text evidence="1">The sequence shown here is derived from an EMBL/GenBank/DDBJ whole genome shotgun (WGS) entry which is preliminary data.</text>
</comment>
<organism evidence="1 2">
    <name type="scientific">Geobacillus proteiniphilus</name>
    <dbReference type="NCBI Taxonomy" id="860353"/>
    <lineage>
        <taxon>Bacteria</taxon>
        <taxon>Bacillati</taxon>
        <taxon>Bacillota</taxon>
        <taxon>Bacilli</taxon>
        <taxon>Bacillales</taxon>
        <taxon>Anoxybacillaceae</taxon>
        <taxon>Geobacillus</taxon>
    </lineage>
</organism>
<proteinExistence type="predicted"/>
<accession>A0A1Q5SMF1</accession>
<dbReference type="EMBL" id="MQMG01000059">
    <property type="protein sequence ID" value="OKO89181.1"/>
    <property type="molecule type" value="Genomic_DNA"/>
</dbReference>
<dbReference type="AlphaFoldDB" id="A0A1Q5SMF1"/>
<gene>
    <name evidence="1" type="ORF">BRO54_3399</name>
</gene>
<evidence type="ECO:0000313" key="1">
    <source>
        <dbReference type="EMBL" id="OKO89181.1"/>
    </source>
</evidence>
<sequence>MIFQDANEHDIRVVTNLLKASAEKIAEMYQARHHKTTIYDPI</sequence>
<reference evidence="2" key="2">
    <citation type="submission" date="2017-01" db="EMBL/GenBank/DDBJ databases">
        <title>Genome sequencing and annotation of Geobacillus sp. 1017, a Hydrocarbon-Oxidizing Thermophilic Bacterium Isolated from a Heavy Oil Reservoir (China).</title>
        <authorList>
            <person name="Kadnikov V.V."/>
            <person name="Mardanov A.V."/>
            <person name="Poltaraus A.B."/>
            <person name="Sokolova D.S."/>
            <person name="Semenova E.M."/>
            <person name="Ravin N.V."/>
            <person name="Tourova T.P."/>
            <person name="Nazina T.N."/>
        </authorList>
    </citation>
    <scope>NUCLEOTIDE SEQUENCE [LARGE SCALE GENOMIC DNA]</scope>
    <source>
        <strain evidence="2">1017</strain>
    </source>
</reference>
<name>A0A1Q5SMF1_9BACL</name>
<protein>
    <submittedName>
        <fullName evidence="1">Uncharacterized protein</fullName>
    </submittedName>
</protein>
<reference evidence="1 2" key="1">
    <citation type="submission" date="2016-11" db="EMBL/GenBank/DDBJ databases">
        <authorList>
            <person name="Kadnikov V."/>
            <person name="Nazina T."/>
        </authorList>
    </citation>
    <scope>NUCLEOTIDE SEQUENCE [LARGE SCALE GENOMIC DNA]</scope>
    <source>
        <strain evidence="1 2">1017</strain>
    </source>
</reference>
<dbReference type="Proteomes" id="UP000186030">
    <property type="component" value="Unassembled WGS sequence"/>
</dbReference>
<evidence type="ECO:0000313" key="2">
    <source>
        <dbReference type="Proteomes" id="UP000186030"/>
    </source>
</evidence>